<reference evidence="5 6" key="1">
    <citation type="submission" date="2020-08" db="EMBL/GenBank/DDBJ databases">
        <title>Genomic Encyclopedia of Type Strains, Phase IV (KMG-IV): sequencing the most valuable type-strain genomes for metagenomic binning, comparative biology and taxonomic classification.</title>
        <authorList>
            <person name="Goeker M."/>
        </authorList>
    </citation>
    <scope>NUCLEOTIDE SEQUENCE [LARGE SCALE GENOMIC DNA]</scope>
    <source>
        <strain evidence="5 6">DSM 12252</strain>
    </source>
</reference>
<keyword evidence="1" id="KW-0732">Signal</keyword>
<dbReference type="GO" id="GO:0020037">
    <property type="term" value="F:heme binding"/>
    <property type="evidence" value="ECO:0007669"/>
    <property type="project" value="InterPro"/>
</dbReference>
<evidence type="ECO:0008006" key="7">
    <source>
        <dbReference type="Google" id="ProtNLM"/>
    </source>
</evidence>
<evidence type="ECO:0000313" key="5">
    <source>
        <dbReference type="EMBL" id="MBB5034774.1"/>
    </source>
</evidence>
<dbReference type="InterPro" id="IPR011444">
    <property type="entry name" value="DUF1549"/>
</dbReference>
<sequence length="1086" mass="120918">MTPRFQFPSLVLGGFAVACSAASAAESFPPDQIEFFEKNVRPVLAERCYDCHGANKHQNGLRLDSRAAVIHGSDYGKVVEPGNPSASKLIKAINHAAGVEAMPKKGDKLPAPQIAALEKWISMGLPWPAEAAPAAHAKADPMQHWAYKPVQKPALPAGFTGNPIDAFVGAKLKAAGLDFAAPADAATLTRRLYLTITGLPPTYDELQKKQDPQKLVSELLSKPAYGERWARFWMDVVRYADTNGYQVAGRSNFYPYAYTYRDWIVKAFNDDMPYDKFVSYQLAADRLTASTPNSPDLAALGFYNVGERFINDRLLIADDRIDVIGRGLLGLTVACARCHDHKFDPIPSRDYYALYSILNSSDEPDDTAMPVIGKAANENDAKDYDAKVAEIAKKELDFKRTVYDEFRKPERLAEYLAFAQETVDIKDSTDFKGKAGQMKLRDRVANQWRDFLKRYALTAKPHAAMVAWSRFAKLPEAEFAAKSPAIVQELAKPESGCTPEVAAAFAQTPPKSMKDVALSYARIILDSKVEPVRQLMQDKLSPMSVPVEGANVFFTRKDSETVVRYNNERTKLDSTHPGTPPRAMVMLDKPKPQDVRVFIRGNPGRQGDPAPRAWLTMFGGEKFTDGSGRLELAKHIASKDNPLTARVIVNRVWLQHFGKPLVSQTSDFGVQTPKPVQAELLDYLAATFMENGWSLKKLHTLILTSRTFQQSSHATPEKTVKDAENDLISRFNRQRLDYETMRDAILAATGELNTTKHGGRPVELNAKDADTLRTLYLKVDRYDQASVPAMFDFANPDGHSPQRFNTTVPQQALFLMNSPFMRGRADAIAKATPLNGTTLDSESIRSMYHRVLARDPKPDEVELAQRFAADATALNAEKPFRWSYGTMKFSRTPDGKPSFTDFQAFAHLTERGNGGQRLWSPAPKIPDPQWGHVFWANYGGHAAPDGLVVTARWHAPSDMKVSIDSTLSRSSDRGDGVRGWIYNMRTGILAEQLCTPQNKKIPIQLTTEVKRGDILCFIIHNEGGTDSDSFDWQPTISRADNGEMLTNLKNDFCDSSRWPFGRAKPQSPLSQLAQVLLMSNEFMFED</sequence>
<dbReference type="RefSeq" id="WP_184342888.1">
    <property type="nucleotide sequence ID" value="NZ_JACHIG010000011.1"/>
</dbReference>
<dbReference type="Pfam" id="PF07635">
    <property type="entry name" value="PSCyt1"/>
    <property type="match status" value="1"/>
</dbReference>
<feature type="domain" description="Cytochrome C Planctomycete-type" evidence="4">
    <location>
        <begin position="48"/>
        <end position="105"/>
    </location>
</feature>
<feature type="domain" description="DUF1549" evidence="2">
    <location>
        <begin position="163"/>
        <end position="362"/>
    </location>
</feature>
<evidence type="ECO:0000259" key="3">
    <source>
        <dbReference type="Pfam" id="PF07587"/>
    </source>
</evidence>
<gene>
    <name evidence="5" type="ORF">HNQ65_004382</name>
</gene>
<dbReference type="PANTHER" id="PTHR35889:SF3">
    <property type="entry name" value="F-BOX DOMAIN-CONTAINING PROTEIN"/>
    <property type="match status" value="1"/>
</dbReference>
<feature type="chain" id="PRO_5030936585" description="Planctomycete cytochrome C" evidence="1">
    <location>
        <begin position="25"/>
        <end position="1086"/>
    </location>
</feature>
<dbReference type="PROSITE" id="PS51257">
    <property type="entry name" value="PROKAR_LIPOPROTEIN"/>
    <property type="match status" value="1"/>
</dbReference>
<dbReference type="PANTHER" id="PTHR35889">
    <property type="entry name" value="CYCLOINULO-OLIGOSACCHARIDE FRUCTANOTRANSFERASE-RELATED"/>
    <property type="match status" value="1"/>
</dbReference>
<accession>A0A7W8DLV6</accession>
<keyword evidence="6" id="KW-1185">Reference proteome</keyword>
<dbReference type="InterPro" id="IPR036909">
    <property type="entry name" value="Cyt_c-like_dom_sf"/>
</dbReference>
<proteinExistence type="predicted"/>
<feature type="signal peptide" evidence="1">
    <location>
        <begin position="1"/>
        <end position="24"/>
    </location>
</feature>
<dbReference type="GO" id="GO:0009055">
    <property type="term" value="F:electron transfer activity"/>
    <property type="evidence" value="ECO:0007669"/>
    <property type="project" value="InterPro"/>
</dbReference>
<dbReference type="InterPro" id="IPR011429">
    <property type="entry name" value="Cyt_c_Planctomycete-type"/>
</dbReference>
<dbReference type="Pfam" id="PF07587">
    <property type="entry name" value="PSD1"/>
    <property type="match status" value="1"/>
</dbReference>
<protein>
    <recommendedName>
        <fullName evidence="7">Planctomycete cytochrome C</fullName>
    </recommendedName>
</protein>
<evidence type="ECO:0000259" key="2">
    <source>
        <dbReference type="Pfam" id="PF07583"/>
    </source>
</evidence>
<evidence type="ECO:0000256" key="1">
    <source>
        <dbReference type="SAM" id="SignalP"/>
    </source>
</evidence>
<dbReference type="EMBL" id="JACHIG010000011">
    <property type="protein sequence ID" value="MBB5034774.1"/>
    <property type="molecule type" value="Genomic_DNA"/>
</dbReference>
<feature type="domain" description="DUF1553" evidence="3">
    <location>
        <begin position="628"/>
        <end position="867"/>
    </location>
</feature>
<dbReference type="Pfam" id="PF07583">
    <property type="entry name" value="PSCyt2"/>
    <property type="match status" value="1"/>
</dbReference>
<comment type="caution">
    <text evidence="5">The sequence shown here is derived from an EMBL/GenBank/DDBJ whole genome shotgun (WGS) entry which is preliminary data.</text>
</comment>
<name>A0A7W8DLV6_9BACT</name>
<dbReference type="AlphaFoldDB" id="A0A7W8DLV6"/>
<evidence type="ECO:0000259" key="4">
    <source>
        <dbReference type="Pfam" id="PF07635"/>
    </source>
</evidence>
<organism evidence="5 6">
    <name type="scientific">Prosthecobacter vanneervenii</name>
    <dbReference type="NCBI Taxonomy" id="48466"/>
    <lineage>
        <taxon>Bacteria</taxon>
        <taxon>Pseudomonadati</taxon>
        <taxon>Verrucomicrobiota</taxon>
        <taxon>Verrucomicrobiia</taxon>
        <taxon>Verrucomicrobiales</taxon>
        <taxon>Verrucomicrobiaceae</taxon>
        <taxon>Prosthecobacter</taxon>
    </lineage>
</organism>
<dbReference type="InterPro" id="IPR022655">
    <property type="entry name" value="DUF1553"/>
</dbReference>
<dbReference type="SUPFAM" id="SSF46626">
    <property type="entry name" value="Cytochrome c"/>
    <property type="match status" value="1"/>
</dbReference>
<evidence type="ECO:0000313" key="6">
    <source>
        <dbReference type="Proteomes" id="UP000590740"/>
    </source>
</evidence>
<dbReference type="Proteomes" id="UP000590740">
    <property type="component" value="Unassembled WGS sequence"/>
</dbReference>